<dbReference type="OrthoDB" id="407275at2759"/>
<protein>
    <recommendedName>
        <fullName evidence="4">FAD-binding PCMH-type domain-containing protein</fullName>
    </recommendedName>
</protein>
<dbReference type="InterPro" id="IPR036318">
    <property type="entry name" value="FAD-bd_PCMH-like_sf"/>
</dbReference>
<dbReference type="GO" id="GO:0050660">
    <property type="term" value="F:flavin adenine dinucleotide binding"/>
    <property type="evidence" value="ECO:0007669"/>
    <property type="project" value="InterPro"/>
</dbReference>
<dbReference type="InterPro" id="IPR016167">
    <property type="entry name" value="FAD-bd_PCMH_sub1"/>
</dbReference>
<evidence type="ECO:0000313" key="3">
    <source>
        <dbReference type="Proteomes" id="UP000257109"/>
    </source>
</evidence>
<keyword evidence="1" id="KW-0732">Signal</keyword>
<name>A0A371E816_MUCPR</name>
<evidence type="ECO:0000256" key="1">
    <source>
        <dbReference type="SAM" id="SignalP"/>
    </source>
</evidence>
<feature type="signal peptide" evidence="1">
    <location>
        <begin position="1"/>
        <end position="25"/>
    </location>
</feature>
<proteinExistence type="predicted"/>
<evidence type="ECO:0000313" key="2">
    <source>
        <dbReference type="EMBL" id="RDX62185.1"/>
    </source>
</evidence>
<dbReference type="Proteomes" id="UP000257109">
    <property type="component" value="Unassembled WGS sequence"/>
</dbReference>
<comment type="caution">
    <text evidence="2">The sequence shown here is derived from an EMBL/GenBank/DDBJ whole genome shotgun (WGS) entry which is preliminary data.</text>
</comment>
<dbReference type="Gene3D" id="3.30.43.10">
    <property type="entry name" value="Uridine Diphospho-n-acetylenolpyruvylglucosamine Reductase, domain 2"/>
    <property type="match status" value="1"/>
</dbReference>
<dbReference type="EMBL" id="QJKJ01015638">
    <property type="protein sequence ID" value="RDX62185.1"/>
    <property type="molecule type" value="Genomic_DNA"/>
</dbReference>
<dbReference type="AlphaFoldDB" id="A0A371E816"/>
<keyword evidence="3" id="KW-1185">Reference proteome</keyword>
<reference evidence="2" key="1">
    <citation type="submission" date="2018-05" db="EMBL/GenBank/DDBJ databases">
        <title>Draft genome of Mucuna pruriens seed.</title>
        <authorList>
            <person name="Nnadi N.E."/>
            <person name="Vos R."/>
            <person name="Hasami M.H."/>
            <person name="Devisetty U.K."/>
            <person name="Aguiy J.C."/>
        </authorList>
    </citation>
    <scope>NUCLEOTIDE SEQUENCE [LARGE SCALE GENOMIC DNA]</scope>
    <source>
        <strain evidence="2">JCA_2017</strain>
    </source>
</reference>
<feature type="non-terminal residue" evidence="2">
    <location>
        <position position="1"/>
    </location>
</feature>
<evidence type="ECO:0008006" key="4">
    <source>
        <dbReference type="Google" id="ProtNLM"/>
    </source>
</evidence>
<sequence length="90" mass="9973">MAFTYIKLALLSISIFITIFPETSTSVDLERGFLQSFPSVQSQNLTLVTPHNLIHIQAAITCSKKQGLQVRVRSGGHDYEGLSYVSDVPF</sequence>
<gene>
    <name evidence="2" type="ORF">CR513_59508</name>
</gene>
<dbReference type="SUPFAM" id="SSF56176">
    <property type="entry name" value="FAD-binding/transporter-associated domain-like"/>
    <property type="match status" value="1"/>
</dbReference>
<organism evidence="2 3">
    <name type="scientific">Mucuna pruriens</name>
    <name type="common">Velvet bean</name>
    <name type="synonym">Dolichos pruriens</name>
    <dbReference type="NCBI Taxonomy" id="157652"/>
    <lineage>
        <taxon>Eukaryota</taxon>
        <taxon>Viridiplantae</taxon>
        <taxon>Streptophyta</taxon>
        <taxon>Embryophyta</taxon>
        <taxon>Tracheophyta</taxon>
        <taxon>Spermatophyta</taxon>
        <taxon>Magnoliopsida</taxon>
        <taxon>eudicotyledons</taxon>
        <taxon>Gunneridae</taxon>
        <taxon>Pentapetalae</taxon>
        <taxon>rosids</taxon>
        <taxon>fabids</taxon>
        <taxon>Fabales</taxon>
        <taxon>Fabaceae</taxon>
        <taxon>Papilionoideae</taxon>
        <taxon>50 kb inversion clade</taxon>
        <taxon>NPAAA clade</taxon>
        <taxon>indigoferoid/millettioid clade</taxon>
        <taxon>Phaseoleae</taxon>
        <taxon>Mucuna</taxon>
    </lineage>
</organism>
<feature type="chain" id="PRO_5016835414" description="FAD-binding PCMH-type domain-containing protein" evidence="1">
    <location>
        <begin position="26"/>
        <end position="90"/>
    </location>
</feature>
<accession>A0A371E816</accession>
<dbReference type="PANTHER" id="PTHR32448">
    <property type="entry name" value="OS08G0158400 PROTEIN"/>
    <property type="match status" value="1"/>
</dbReference>
<dbReference type="STRING" id="157652.A0A371E816"/>